<protein>
    <submittedName>
        <fullName evidence="2">Uncharacterized protein</fullName>
    </submittedName>
</protein>
<dbReference type="EMBL" id="MLKD01000026">
    <property type="protein sequence ID" value="OQE15949.1"/>
    <property type="molecule type" value="Genomic_DNA"/>
</dbReference>
<reference evidence="3" key="1">
    <citation type="journal article" date="2017" name="Nat. Microbiol.">
        <title>Global analysis of biosynthetic gene clusters reveals vast potential of secondary metabolite production in Penicillium species.</title>
        <authorList>
            <person name="Nielsen J.C."/>
            <person name="Grijseels S."/>
            <person name="Prigent S."/>
            <person name="Ji B."/>
            <person name="Dainat J."/>
            <person name="Nielsen K.F."/>
            <person name="Frisvad J.C."/>
            <person name="Workman M."/>
            <person name="Nielsen J."/>
        </authorList>
    </citation>
    <scope>NUCLEOTIDE SEQUENCE [LARGE SCALE GENOMIC DNA]</scope>
    <source>
        <strain evidence="3">IBT 24891</strain>
    </source>
</reference>
<proteinExistence type="predicted"/>
<evidence type="ECO:0000313" key="3">
    <source>
        <dbReference type="Proteomes" id="UP000191285"/>
    </source>
</evidence>
<dbReference type="STRING" id="303698.A0A1V6SQK4"/>
<evidence type="ECO:0000313" key="2">
    <source>
        <dbReference type="EMBL" id="OQE15949.1"/>
    </source>
</evidence>
<evidence type="ECO:0000256" key="1">
    <source>
        <dbReference type="SAM" id="SignalP"/>
    </source>
</evidence>
<comment type="caution">
    <text evidence="2">The sequence shown here is derived from an EMBL/GenBank/DDBJ whole genome shotgun (WGS) entry which is preliminary data.</text>
</comment>
<keyword evidence="1" id="KW-0732">Signal</keyword>
<dbReference type="Pfam" id="PF19287">
    <property type="entry name" value="DUF5910"/>
    <property type="match status" value="1"/>
</dbReference>
<feature type="signal peptide" evidence="1">
    <location>
        <begin position="1"/>
        <end position="22"/>
    </location>
</feature>
<dbReference type="InterPro" id="IPR045564">
    <property type="entry name" value="DUF5910"/>
</dbReference>
<sequence>MNFKLLSGLFSAFVCFFALADAAPAVNTGRIVVGYRVVDVDEANAWKDNGNRPLWSFKKSGSIQLGAGTYLTDINGGWPVGGSRSRYCVVTANAGEFGKLKKVWFPNMLTSKENPDMNELAYSQCDLDRNIYDTYGLQPRETLRVSDVLQDVKQVLLPAEIVNATNSALDLQSMCSDTIKGVQPNVPVNFDDWGLLGK</sequence>
<name>A0A1V6SQK4_9EURO</name>
<feature type="chain" id="PRO_5012822380" evidence="1">
    <location>
        <begin position="23"/>
        <end position="198"/>
    </location>
</feature>
<dbReference type="AlphaFoldDB" id="A0A1V6SQK4"/>
<accession>A0A1V6SQK4</accession>
<dbReference type="Proteomes" id="UP000191285">
    <property type="component" value="Unassembled WGS sequence"/>
</dbReference>
<gene>
    <name evidence="2" type="ORF">PENSTE_c026G01638</name>
</gene>
<keyword evidence="3" id="KW-1185">Reference proteome</keyword>
<organism evidence="2 3">
    <name type="scientific">Penicillium steckii</name>
    <dbReference type="NCBI Taxonomy" id="303698"/>
    <lineage>
        <taxon>Eukaryota</taxon>
        <taxon>Fungi</taxon>
        <taxon>Dikarya</taxon>
        <taxon>Ascomycota</taxon>
        <taxon>Pezizomycotina</taxon>
        <taxon>Eurotiomycetes</taxon>
        <taxon>Eurotiomycetidae</taxon>
        <taxon>Eurotiales</taxon>
        <taxon>Aspergillaceae</taxon>
        <taxon>Penicillium</taxon>
    </lineage>
</organism>